<gene>
    <name evidence="2" type="ORF">J4D97_20060</name>
</gene>
<dbReference type="EMBL" id="JAGETX010000021">
    <property type="protein sequence ID" value="MBO3272955.1"/>
    <property type="molecule type" value="Genomic_DNA"/>
</dbReference>
<feature type="chain" id="PRO_5045992345" description="Conjugal transfer protein TraI" evidence="1">
    <location>
        <begin position="20"/>
        <end position="213"/>
    </location>
</feature>
<evidence type="ECO:0000313" key="2">
    <source>
        <dbReference type="EMBL" id="MBO3272955.1"/>
    </source>
</evidence>
<evidence type="ECO:0008006" key="4">
    <source>
        <dbReference type="Google" id="ProtNLM"/>
    </source>
</evidence>
<evidence type="ECO:0000313" key="3">
    <source>
        <dbReference type="Proteomes" id="UP000670527"/>
    </source>
</evidence>
<comment type="caution">
    <text evidence="2">The sequence shown here is derived from an EMBL/GenBank/DDBJ whole genome shotgun (WGS) entry which is preliminary data.</text>
</comment>
<feature type="signal peptide" evidence="1">
    <location>
        <begin position="1"/>
        <end position="19"/>
    </location>
</feature>
<evidence type="ECO:0000256" key="1">
    <source>
        <dbReference type="SAM" id="SignalP"/>
    </source>
</evidence>
<sequence length="213" mass="24561">MRKLLPLLLLMLFRPEARAQAIVWMPIAEKQASKQAVHQGFLTTLRELGNTIVKKGTNTQAIIKTMTDQTALMHEEWYTSLLQINSVVRDYRRVKTIWTYQDRILNLYTQNISQLRQNPYLTPNQIQGMVKGYTVLMTENVGLLDDLTTILTPDAAKMTDAQRLKFINRISDKVTHQYELVAYFTKRNQAIATQQSKAARDSQLLKQLYGLSN</sequence>
<keyword evidence="3" id="KW-1185">Reference proteome</keyword>
<proteinExistence type="predicted"/>
<dbReference type="RefSeq" id="WP_208309120.1">
    <property type="nucleotide sequence ID" value="NZ_JAGETX010000021.1"/>
</dbReference>
<protein>
    <recommendedName>
        <fullName evidence="4">Conjugal transfer protein TraI</fullName>
    </recommendedName>
</protein>
<name>A0ABS3TJS4_9BACT</name>
<dbReference type="Proteomes" id="UP000670527">
    <property type="component" value="Unassembled WGS sequence"/>
</dbReference>
<reference evidence="2 3" key="1">
    <citation type="submission" date="2021-03" db="EMBL/GenBank/DDBJ databases">
        <authorList>
            <person name="Kim M.K."/>
        </authorList>
    </citation>
    <scope>NUCLEOTIDE SEQUENCE [LARGE SCALE GENOMIC DNA]</scope>
    <source>
        <strain evidence="2 3">BT507</strain>
    </source>
</reference>
<accession>A0ABS3TJS4</accession>
<keyword evidence="1" id="KW-0732">Signal</keyword>
<organism evidence="2 3">
    <name type="scientific">Hymenobacter defluvii</name>
    <dbReference type="NCBI Taxonomy" id="2054411"/>
    <lineage>
        <taxon>Bacteria</taxon>
        <taxon>Pseudomonadati</taxon>
        <taxon>Bacteroidota</taxon>
        <taxon>Cytophagia</taxon>
        <taxon>Cytophagales</taxon>
        <taxon>Hymenobacteraceae</taxon>
        <taxon>Hymenobacter</taxon>
    </lineage>
</organism>